<evidence type="ECO:0008006" key="3">
    <source>
        <dbReference type="Google" id="ProtNLM"/>
    </source>
</evidence>
<dbReference type="EMBL" id="MTSU01000006">
    <property type="protein sequence ID" value="ONF93262.1"/>
    <property type="molecule type" value="Genomic_DNA"/>
</dbReference>
<comment type="caution">
    <text evidence="1">The sequence shown here is derived from an EMBL/GenBank/DDBJ whole genome shotgun (WGS) entry which is preliminary data.</text>
</comment>
<dbReference type="Proteomes" id="UP000189337">
    <property type="component" value="Unassembled WGS sequence"/>
</dbReference>
<gene>
    <name evidence="1" type="ORF">BWD14_08945</name>
</gene>
<accession>A0AB73NEF8</accession>
<dbReference type="AlphaFoldDB" id="A0AB73NEF8"/>
<name>A0AB73NEF8_9LEPT</name>
<reference evidence="1 2" key="1">
    <citation type="submission" date="2017-01" db="EMBL/GenBank/DDBJ databases">
        <title>Comparative genomic analysis of Brazilian Leptospira santarosai.</title>
        <authorList>
            <person name="Moreno L.Z."/>
            <person name="Miraglia F."/>
            <person name="Kremer F.S."/>
            <person name="Eslabao M.R."/>
            <person name="Lilenbaum W."/>
            <person name="Dellagostin O.A."/>
            <person name="Moreno A.M."/>
        </authorList>
    </citation>
    <scope>NUCLEOTIDE SEQUENCE [LARGE SCALE GENOMIC DNA]</scope>
    <source>
        <strain evidence="1 2">M52/8-19</strain>
    </source>
</reference>
<organism evidence="1 2">
    <name type="scientific">Leptospira santarosai</name>
    <dbReference type="NCBI Taxonomy" id="28183"/>
    <lineage>
        <taxon>Bacteria</taxon>
        <taxon>Pseudomonadati</taxon>
        <taxon>Spirochaetota</taxon>
        <taxon>Spirochaetia</taxon>
        <taxon>Leptospirales</taxon>
        <taxon>Leptospiraceae</taxon>
        <taxon>Leptospira</taxon>
    </lineage>
</organism>
<evidence type="ECO:0000313" key="1">
    <source>
        <dbReference type="EMBL" id="ONF93262.1"/>
    </source>
</evidence>
<sequence>MEKRKKILIAWDKLSVHKSKVAKEFLKENKKRLRVEFIPGVKSAGIDLRVPTFLSFEARL</sequence>
<evidence type="ECO:0000313" key="2">
    <source>
        <dbReference type="Proteomes" id="UP000189337"/>
    </source>
</evidence>
<proteinExistence type="predicted"/>
<dbReference type="RefSeq" id="WP_046943463.1">
    <property type="nucleotide sequence ID" value="NZ_CP028370.1"/>
</dbReference>
<protein>
    <recommendedName>
        <fullName evidence="3">DDE family endonuclease domain protein</fullName>
    </recommendedName>
</protein>